<dbReference type="Proteomes" id="UP001165289">
    <property type="component" value="Unassembled WGS sequence"/>
</dbReference>
<evidence type="ECO:0000313" key="2">
    <source>
        <dbReference type="EMBL" id="KAI6653344.1"/>
    </source>
</evidence>
<feature type="region of interest" description="Disordered" evidence="1">
    <location>
        <begin position="97"/>
        <end position="116"/>
    </location>
</feature>
<proteinExistence type="predicted"/>
<feature type="compositionally biased region" description="Polar residues" evidence="1">
    <location>
        <begin position="292"/>
        <end position="310"/>
    </location>
</feature>
<keyword evidence="3" id="KW-1185">Reference proteome</keyword>
<protein>
    <submittedName>
        <fullName evidence="2">Uncharacterized protein</fullName>
    </submittedName>
</protein>
<evidence type="ECO:0000256" key="1">
    <source>
        <dbReference type="SAM" id="MobiDB-lite"/>
    </source>
</evidence>
<gene>
    <name evidence="2" type="ORF">LOD99_3564</name>
</gene>
<comment type="caution">
    <text evidence="2">The sequence shown here is derived from an EMBL/GenBank/DDBJ whole genome shotgun (WGS) entry which is preliminary data.</text>
</comment>
<feature type="compositionally biased region" description="Polar residues" evidence="1">
    <location>
        <begin position="403"/>
        <end position="415"/>
    </location>
</feature>
<name>A0AAV7JY10_9METZ</name>
<feature type="region of interest" description="Disordered" evidence="1">
    <location>
        <begin position="288"/>
        <end position="316"/>
    </location>
</feature>
<dbReference type="AlphaFoldDB" id="A0AAV7JY10"/>
<feature type="region of interest" description="Disordered" evidence="1">
    <location>
        <begin position="377"/>
        <end position="415"/>
    </location>
</feature>
<evidence type="ECO:0000313" key="3">
    <source>
        <dbReference type="Proteomes" id="UP001165289"/>
    </source>
</evidence>
<reference evidence="2 3" key="1">
    <citation type="journal article" date="2023" name="BMC Biol.">
        <title>The compact genome of the sponge Oopsacas minuta (Hexactinellida) is lacking key metazoan core genes.</title>
        <authorList>
            <person name="Santini S."/>
            <person name="Schenkelaars Q."/>
            <person name="Jourda C."/>
            <person name="Duchesne M."/>
            <person name="Belahbib H."/>
            <person name="Rocher C."/>
            <person name="Selva M."/>
            <person name="Riesgo A."/>
            <person name="Vervoort M."/>
            <person name="Leys S.P."/>
            <person name="Kodjabachian L."/>
            <person name="Le Bivic A."/>
            <person name="Borchiellini C."/>
            <person name="Claverie J.M."/>
            <person name="Renard E."/>
        </authorList>
    </citation>
    <scope>NUCLEOTIDE SEQUENCE [LARGE SCALE GENOMIC DNA]</scope>
    <source>
        <strain evidence="2">SPO-2</strain>
    </source>
</reference>
<organism evidence="2 3">
    <name type="scientific">Oopsacas minuta</name>
    <dbReference type="NCBI Taxonomy" id="111878"/>
    <lineage>
        <taxon>Eukaryota</taxon>
        <taxon>Metazoa</taxon>
        <taxon>Porifera</taxon>
        <taxon>Hexactinellida</taxon>
        <taxon>Hexasterophora</taxon>
        <taxon>Lyssacinosida</taxon>
        <taxon>Leucopsacidae</taxon>
        <taxon>Oopsacas</taxon>
    </lineage>
</organism>
<sequence>MTSLKLELGYPACSELCQHPSCWPSFTPAPKNRGLQHPRMKRLIQAQSQAAHRTIDKTMATDASLATLKILDIGQLTDVDIMARPSPTPIHFFPAVSSSRKSTRTATQSRCTRSRADTSTVLIQDSNSPLSNTRRTLLFPRTEHNIKSLPVRLNYVTVHDPINPITSSPPVKQLTWLPASPEKSWRMPTASLQISPLKNVTSQLIEEGFEDEGDVTTAYPKTGPLPVLQTTWLSWDENVFSLARNQLDGQIRTDVQTDKQLLSSRSDSSYLSNKELFLSGRGLWRPKRINKRTSSNTRVTPAPPTSNNHTGQHEYPPQLSQVSINLNDIPHIPKRVPVVLERFLSRKQPQTITNTSPLTPPLPVEPDLDRYLLEDTDLVSAPPPTPDCSQNLSQKRKSLQIHLPTSPSHIQPNEP</sequence>
<dbReference type="EMBL" id="JAKMXF010000277">
    <property type="protein sequence ID" value="KAI6653344.1"/>
    <property type="molecule type" value="Genomic_DNA"/>
</dbReference>
<accession>A0AAV7JY10</accession>